<dbReference type="FunFam" id="1.10.230.10:FF:000002">
    <property type="entry name" value="Citrate synthase"/>
    <property type="match status" value="1"/>
</dbReference>
<dbReference type="GO" id="GO:0036440">
    <property type="term" value="F:citrate synthase activity"/>
    <property type="evidence" value="ECO:0007669"/>
    <property type="project" value="UniProtKB-EC"/>
</dbReference>
<sequence length="431" mass="48915">MADKEKKTIELVDKDAEKIELEVLKPTLGVDVIDVRGLGSKGYFTYDPGFTSTASCESKITYIDGDKGILLHRGYPIDQLATNSTYLEVCYILLYGEKPSQNDYDKFKKIVTEHTMIHDQITRLLQGFRRDSHPMAILCGVTGALAAFYHDSLDVNNPRHREIAAFRLLSKMPTVAAMCYKYSIGQPFIYPQNDLSYSANFLHMMFATPCEKYPVNPIIERAMDRIFILHADHEQNASTSTVRTAGSSGANPFACIAAGIASLWGPAHGGANEACLRMLEEIQTVENIPKFIKRAKDKDDPFRLMGFGHRVYKNYDPRATVMKQTCDEVLKELELNDNILEVAKQLEHIALNDPYFIEKKLYPNVDFYSGIILKAIGIPTTMFTVIFAIARTIGWIAHWNEMHDEELKIARPRQLYTGYKQRDFQSDLTKK</sequence>
<dbReference type="PIRSF" id="PIRSF001369">
    <property type="entry name" value="Citrate_synth"/>
    <property type="match status" value="1"/>
</dbReference>
<dbReference type="PANTHER" id="PTHR42871:SF1">
    <property type="entry name" value="CITRATE SYNTHASE"/>
    <property type="match status" value="1"/>
</dbReference>
<proteinExistence type="inferred from homology"/>
<evidence type="ECO:0000256" key="8">
    <source>
        <dbReference type="PIRSR" id="PIRSR001369-1"/>
    </source>
</evidence>
<accession>A0AA95GFM4</accession>
<dbReference type="Pfam" id="PF00285">
    <property type="entry name" value="Citrate_synt"/>
    <property type="match status" value="1"/>
</dbReference>
<evidence type="ECO:0000313" key="13">
    <source>
        <dbReference type="EMBL" id="WGL96078.1"/>
    </source>
</evidence>
<dbReference type="Gene3D" id="1.10.230.10">
    <property type="entry name" value="Cytochrome P450-Terp, domain 2"/>
    <property type="match status" value="1"/>
</dbReference>
<dbReference type="RefSeq" id="WP_280628270.1">
    <property type="nucleotide sequence ID" value="NZ_CP123491.1"/>
</dbReference>
<dbReference type="InterPro" id="IPR036969">
    <property type="entry name" value="Citrate_synthase_sf"/>
</dbReference>
<feature type="transmembrane region" description="Helical" evidence="11">
    <location>
        <begin position="367"/>
        <end position="390"/>
    </location>
</feature>
<gene>
    <name evidence="12" type="ORF">QE207_00130</name>
    <name evidence="13" type="ORF">QE207_05715</name>
</gene>
<dbReference type="InterPro" id="IPR024176">
    <property type="entry name" value="Citrate_synthase_bac-typ"/>
</dbReference>
<dbReference type="CDD" id="cd06114">
    <property type="entry name" value="EcCS_like"/>
    <property type="match status" value="1"/>
</dbReference>
<keyword evidence="4 7" id="KW-0808">Transferase</keyword>
<dbReference type="InterPro" id="IPR016142">
    <property type="entry name" value="Citrate_synth-like_lrg_a-sub"/>
</dbReference>
<dbReference type="NCBIfam" id="NF004126">
    <property type="entry name" value="PRK05614.1"/>
    <property type="match status" value="1"/>
</dbReference>
<dbReference type="NCBIfam" id="TIGR01798">
    <property type="entry name" value="cit_synth_I"/>
    <property type="match status" value="1"/>
</dbReference>
<comment type="pathway">
    <text evidence="1 9">Carbohydrate metabolism; tricarboxylic acid cycle; isocitrate from oxaloacetate: step 1/2.</text>
</comment>
<geneLocation type="plasmid" evidence="12 14">
    <name>paIh1</name>
</geneLocation>
<dbReference type="Proteomes" id="UP001177597">
    <property type="component" value="Plasmid paIh1"/>
</dbReference>
<evidence type="ECO:0000256" key="6">
    <source>
        <dbReference type="NCBIfam" id="TIGR01798"/>
    </source>
</evidence>
<evidence type="ECO:0000256" key="9">
    <source>
        <dbReference type="RuleBase" id="RU003370"/>
    </source>
</evidence>
<dbReference type="PROSITE" id="PS00480">
    <property type="entry name" value="CITRATE_SYNTHASE"/>
    <property type="match status" value="1"/>
</dbReference>
<evidence type="ECO:0000256" key="1">
    <source>
        <dbReference type="ARBA" id="ARBA00004751"/>
    </source>
</evidence>
<evidence type="ECO:0000256" key="2">
    <source>
        <dbReference type="ARBA" id="ARBA00010566"/>
    </source>
</evidence>
<organism evidence="12 14">
    <name type="scientific">Arsenophonus nasoniae</name>
    <name type="common">son-killer infecting Nasonia vitripennis</name>
    <dbReference type="NCBI Taxonomy" id="638"/>
    <lineage>
        <taxon>Bacteria</taxon>
        <taxon>Pseudomonadati</taxon>
        <taxon>Pseudomonadota</taxon>
        <taxon>Gammaproteobacteria</taxon>
        <taxon>Enterobacterales</taxon>
        <taxon>Morganellaceae</taxon>
        <taxon>Arsenophonus</taxon>
    </lineage>
</organism>
<dbReference type="PANTHER" id="PTHR42871">
    <property type="entry name" value="CITRATE SYNTHASE"/>
    <property type="match status" value="1"/>
</dbReference>
<evidence type="ECO:0000256" key="4">
    <source>
        <dbReference type="ARBA" id="ARBA00022679"/>
    </source>
</evidence>
<evidence type="ECO:0000256" key="11">
    <source>
        <dbReference type="SAM" id="Phobius"/>
    </source>
</evidence>
<dbReference type="InterPro" id="IPR002020">
    <property type="entry name" value="Citrate_synthase"/>
</dbReference>
<keyword evidence="3 9" id="KW-0816">Tricarboxylic acid cycle</keyword>
<dbReference type="AlphaFoldDB" id="A0AA95GFM4"/>
<dbReference type="Proteomes" id="UP001177597">
    <property type="component" value="Chromosome"/>
</dbReference>
<dbReference type="Gene3D" id="2.20.28.60">
    <property type="match status" value="1"/>
</dbReference>
<keyword evidence="11" id="KW-0472">Membrane</keyword>
<evidence type="ECO:0000313" key="12">
    <source>
        <dbReference type="EMBL" id="WGL93821.1"/>
    </source>
</evidence>
<feature type="active site" evidence="8">
    <location>
        <position position="366"/>
    </location>
</feature>
<protein>
    <recommendedName>
        <fullName evidence="6 7">Citrate synthase</fullName>
    </recommendedName>
</protein>
<dbReference type="InterPro" id="IPR010953">
    <property type="entry name" value="Citrate_synthase_typ-I"/>
</dbReference>
<evidence type="ECO:0000256" key="3">
    <source>
        <dbReference type="ARBA" id="ARBA00022532"/>
    </source>
</evidence>
<dbReference type="EMBL" id="CP123491">
    <property type="protein sequence ID" value="WGL93821.1"/>
    <property type="molecule type" value="Genomic_DNA"/>
</dbReference>
<evidence type="ECO:0000313" key="14">
    <source>
        <dbReference type="Proteomes" id="UP001177597"/>
    </source>
</evidence>
<comment type="similarity">
    <text evidence="2 7 10">Belongs to the citrate synthase family.</text>
</comment>
<keyword evidence="12" id="KW-0614">Plasmid</keyword>
<name>A0AA95GFM4_9GAMM</name>
<dbReference type="InterPro" id="IPR016143">
    <property type="entry name" value="Citrate_synth-like_sm_a-sub"/>
</dbReference>
<evidence type="ECO:0000256" key="5">
    <source>
        <dbReference type="ARBA" id="ARBA00049288"/>
    </source>
</evidence>
<dbReference type="GO" id="GO:0006099">
    <property type="term" value="P:tricarboxylic acid cycle"/>
    <property type="evidence" value="ECO:0007669"/>
    <property type="project" value="UniProtKB-UniRule"/>
</dbReference>
<dbReference type="EMBL" id="CP123498">
    <property type="protein sequence ID" value="WGL96078.1"/>
    <property type="molecule type" value="Genomic_DNA"/>
</dbReference>
<reference evidence="12" key="1">
    <citation type="submission" date="2023-04" db="EMBL/GenBank/DDBJ databases">
        <title>Genome dynamics across the evolutionary transition to endosymbiosis.</title>
        <authorList>
            <person name="Siozios S."/>
            <person name="Nadal-Jimenez P."/>
            <person name="Azagi T."/>
            <person name="Sprong H."/>
            <person name="Frost C.L."/>
            <person name="Parratt S.R."/>
            <person name="Taylor G."/>
            <person name="Brettell L."/>
            <person name="Lew K.C."/>
            <person name="Croft L."/>
            <person name="King K.C."/>
            <person name="Brockhurst M.A."/>
            <person name="Hypsa V."/>
            <person name="Novakova E."/>
            <person name="Darby A.C."/>
            <person name="Hurst G.D.D."/>
        </authorList>
    </citation>
    <scope>NUCLEOTIDE SEQUENCE</scope>
    <source>
        <strain evidence="12">AIh</strain>
        <plasmid evidence="12">paIh1</plasmid>
    </source>
</reference>
<dbReference type="PRINTS" id="PR00143">
    <property type="entry name" value="CITRTSNTHASE"/>
</dbReference>
<keyword evidence="12" id="KW-0012">Acyltransferase</keyword>
<keyword evidence="11" id="KW-1133">Transmembrane helix</keyword>
<evidence type="ECO:0000256" key="7">
    <source>
        <dbReference type="PIRNR" id="PIRNR001369"/>
    </source>
</evidence>
<comment type="catalytic activity">
    <reaction evidence="5 9">
        <text>oxaloacetate + acetyl-CoA + H2O = citrate + CoA + H(+)</text>
        <dbReference type="Rhea" id="RHEA:16845"/>
        <dbReference type="ChEBI" id="CHEBI:15377"/>
        <dbReference type="ChEBI" id="CHEBI:15378"/>
        <dbReference type="ChEBI" id="CHEBI:16452"/>
        <dbReference type="ChEBI" id="CHEBI:16947"/>
        <dbReference type="ChEBI" id="CHEBI:57287"/>
        <dbReference type="ChEBI" id="CHEBI:57288"/>
        <dbReference type="EC" id="2.3.3.16"/>
    </reaction>
</comment>
<evidence type="ECO:0000256" key="10">
    <source>
        <dbReference type="RuleBase" id="RU003406"/>
    </source>
</evidence>
<feature type="active site" evidence="8">
    <location>
        <position position="309"/>
    </location>
</feature>
<dbReference type="Gene3D" id="1.10.580.10">
    <property type="entry name" value="Citrate Synthase, domain 1"/>
    <property type="match status" value="1"/>
</dbReference>
<dbReference type="GO" id="GO:0005737">
    <property type="term" value="C:cytoplasm"/>
    <property type="evidence" value="ECO:0007669"/>
    <property type="project" value="InterPro"/>
</dbReference>
<dbReference type="InterPro" id="IPR019810">
    <property type="entry name" value="Citrate_synthase_AS"/>
</dbReference>
<keyword evidence="11" id="KW-0812">Transmembrane</keyword>
<dbReference type="SUPFAM" id="SSF48256">
    <property type="entry name" value="Citrate synthase"/>
    <property type="match status" value="1"/>
</dbReference>